<evidence type="ECO:0000256" key="1">
    <source>
        <dbReference type="SAM" id="SignalP"/>
    </source>
</evidence>
<dbReference type="AlphaFoldDB" id="A0A975EP62"/>
<keyword evidence="1" id="KW-0732">Signal</keyword>
<gene>
    <name evidence="3" type="ORF">HZ995_14285</name>
</gene>
<proteinExistence type="predicted"/>
<accession>A0A975EP62</accession>
<feature type="domain" description="DUF2059" evidence="2">
    <location>
        <begin position="82"/>
        <end position="139"/>
    </location>
</feature>
<dbReference type="RefSeq" id="WP_209356332.1">
    <property type="nucleotide sequence ID" value="NZ_CP060010.1"/>
</dbReference>
<protein>
    <submittedName>
        <fullName evidence="3">DUF2059 domain-containing protein</fullName>
    </submittedName>
</protein>
<dbReference type="InterPro" id="IPR018637">
    <property type="entry name" value="DUF2059"/>
</dbReference>
<sequence>MFHKLRRMFSTAVVAGSVALSPLIVQAADRADVQEFLEVTGFDVALDSIALGAESAPSMLGLEDNAFGQTWSNLVKEVFIVEDMQTQALDILEETLDQKLLDHAVAFYGSDLGKRLVQAENLSHMDDDELKQIAGEQLLAFYEAKEDPRPDYFVRMGAAIDPENIGLRALQTIQVRFILAASRAGVIAQDIDEEALWANIRANEAEVLAAIEEGAKASAAYTYQDFTSEEVLAYAEALEHPDMQLVYELMNAVHYQVMGNRFEALALRLGELQPSQDL</sequence>
<organism evidence="3 4">
    <name type="scientific">Cognatishimia activa</name>
    <dbReference type="NCBI Taxonomy" id="1715691"/>
    <lineage>
        <taxon>Bacteria</taxon>
        <taxon>Pseudomonadati</taxon>
        <taxon>Pseudomonadota</taxon>
        <taxon>Alphaproteobacteria</taxon>
        <taxon>Rhodobacterales</taxon>
        <taxon>Paracoccaceae</taxon>
        <taxon>Cognatishimia</taxon>
    </lineage>
</organism>
<name>A0A975EP62_9RHOB</name>
<dbReference type="KEGG" id="cact:HZ995_14285"/>
<dbReference type="Proteomes" id="UP000665026">
    <property type="component" value="Chromosome"/>
</dbReference>
<reference evidence="3" key="1">
    <citation type="submission" date="2020-07" db="EMBL/GenBank/DDBJ databases">
        <title>Genome sequences of bacteria associated with the marine, planktonic diatom Thalassiosira profunda strain ECT2AJA-044.</title>
        <authorList>
            <person name="Gargas C.B."/>
            <person name="Roberts W.R."/>
            <person name="Alverson A.J."/>
        </authorList>
    </citation>
    <scope>NUCLEOTIDE SEQUENCE</scope>
    <source>
        <strain evidence="3">ECT2AJA-044</strain>
    </source>
</reference>
<evidence type="ECO:0000259" key="2">
    <source>
        <dbReference type="Pfam" id="PF09832"/>
    </source>
</evidence>
<evidence type="ECO:0000313" key="4">
    <source>
        <dbReference type="Proteomes" id="UP000665026"/>
    </source>
</evidence>
<feature type="signal peptide" evidence="1">
    <location>
        <begin position="1"/>
        <end position="27"/>
    </location>
</feature>
<dbReference type="EMBL" id="CP060010">
    <property type="protein sequence ID" value="QTN35628.1"/>
    <property type="molecule type" value="Genomic_DNA"/>
</dbReference>
<feature type="chain" id="PRO_5038112310" evidence="1">
    <location>
        <begin position="28"/>
        <end position="278"/>
    </location>
</feature>
<dbReference type="Pfam" id="PF09832">
    <property type="entry name" value="DUF2059"/>
    <property type="match status" value="1"/>
</dbReference>
<evidence type="ECO:0000313" key="3">
    <source>
        <dbReference type="EMBL" id="QTN35628.1"/>
    </source>
</evidence>